<keyword evidence="3" id="KW-1185">Reference proteome</keyword>
<organism evidence="2 4">
    <name type="scientific">Adineta ricciae</name>
    <name type="common">Rotifer</name>
    <dbReference type="NCBI Taxonomy" id="249248"/>
    <lineage>
        <taxon>Eukaryota</taxon>
        <taxon>Metazoa</taxon>
        <taxon>Spiralia</taxon>
        <taxon>Gnathifera</taxon>
        <taxon>Rotifera</taxon>
        <taxon>Eurotatoria</taxon>
        <taxon>Bdelloidea</taxon>
        <taxon>Adinetida</taxon>
        <taxon>Adinetidae</taxon>
        <taxon>Adineta</taxon>
    </lineage>
</organism>
<evidence type="ECO:0000313" key="4">
    <source>
        <dbReference type="Proteomes" id="UP000663852"/>
    </source>
</evidence>
<comment type="caution">
    <text evidence="2">The sequence shown here is derived from an EMBL/GenBank/DDBJ whole genome shotgun (WGS) entry which is preliminary data.</text>
</comment>
<evidence type="ECO:0000313" key="1">
    <source>
        <dbReference type="EMBL" id="CAF0892837.1"/>
    </source>
</evidence>
<accession>A0A814TYQ8</accession>
<dbReference type="Proteomes" id="UP000663828">
    <property type="component" value="Unassembled WGS sequence"/>
</dbReference>
<dbReference type="EMBL" id="CAJNOR010000367">
    <property type="protein sequence ID" value="CAF0892837.1"/>
    <property type="molecule type" value="Genomic_DNA"/>
</dbReference>
<dbReference type="EMBL" id="CAJNOJ010000128">
    <property type="protein sequence ID" value="CAF1166465.1"/>
    <property type="molecule type" value="Genomic_DNA"/>
</dbReference>
<name>A0A814TYQ8_ADIRI</name>
<gene>
    <name evidence="2" type="ORF">EDS130_LOCUS23444</name>
    <name evidence="1" type="ORF">XAT740_LOCUS7604</name>
</gene>
<dbReference type="AlphaFoldDB" id="A0A814TYQ8"/>
<reference evidence="2" key="1">
    <citation type="submission" date="2021-02" db="EMBL/GenBank/DDBJ databases">
        <authorList>
            <person name="Nowell W R."/>
        </authorList>
    </citation>
    <scope>NUCLEOTIDE SEQUENCE</scope>
</reference>
<proteinExistence type="predicted"/>
<sequence>MLSFRFAHSYATFVDLGLQMKQLSYTKQFSTALSSFNNQYLKRMTSLAINQARRVSIHSSDFQRAELSHQELSSSLLNNQLRIH</sequence>
<evidence type="ECO:0000313" key="3">
    <source>
        <dbReference type="Proteomes" id="UP000663828"/>
    </source>
</evidence>
<protein>
    <submittedName>
        <fullName evidence="2">Uncharacterized protein</fullName>
    </submittedName>
</protein>
<evidence type="ECO:0000313" key="2">
    <source>
        <dbReference type="EMBL" id="CAF1166465.1"/>
    </source>
</evidence>
<dbReference type="Proteomes" id="UP000663852">
    <property type="component" value="Unassembled WGS sequence"/>
</dbReference>